<dbReference type="OrthoDB" id="2270575at2759"/>
<reference evidence="2 3" key="1">
    <citation type="journal article" date="2018" name="G3 (Bethesda)">
        <title>Phylogenetic and Phylogenomic Definition of Rhizopus Species.</title>
        <authorList>
            <person name="Gryganskyi A.P."/>
            <person name="Golan J."/>
            <person name="Dolatabadi S."/>
            <person name="Mondo S."/>
            <person name="Robb S."/>
            <person name="Idnurm A."/>
            <person name="Muszewska A."/>
            <person name="Steczkiewicz K."/>
            <person name="Masonjones S."/>
            <person name="Liao H.L."/>
            <person name="Gajdeczka M.T."/>
            <person name="Anike F."/>
            <person name="Vuek A."/>
            <person name="Anishchenko I.M."/>
            <person name="Voigt K."/>
            <person name="de Hoog G.S."/>
            <person name="Smith M.E."/>
            <person name="Heitman J."/>
            <person name="Vilgalys R."/>
            <person name="Stajich J.E."/>
        </authorList>
    </citation>
    <scope>NUCLEOTIDE SEQUENCE [LARGE SCALE GENOMIC DNA]</scope>
    <source>
        <strain evidence="2 3">LSU 92-RS-03</strain>
    </source>
</reference>
<keyword evidence="3" id="KW-1185">Reference proteome</keyword>
<dbReference type="EMBL" id="PJQM01001315">
    <property type="protein sequence ID" value="RCI02642.1"/>
    <property type="molecule type" value="Genomic_DNA"/>
</dbReference>
<gene>
    <name evidence="2" type="ORF">CU098_011267</name>
</gene>
<evidence type="ECO:0000256" key="1">
    <source>
        <dbReference type="SAM" id="MobiDB-lite"/>
    </source>
</evidence>
<dbReference type="Proteomes" id="UP000253551">
    <property type="component" value="Unassembled WGS sequence"/>
</dbReference>
<accession>A0A367KLC3</accession>
<proteinExistence type="predicted"/>
<comment type="caution">
    <text evidence="2">The sequence shown here is derived from an EMBL/GenBank/DDBJ whole genome shotgun (WGS) entry which is preliminary data.</text>
</comment>
<feature type="region of interest" description="Disordered" evidence="1">
    <location>
        <begin position="340"/>
        <end position="359"/>
    </location>
</feature>
<evidence type="ECO:0000313" key="3">
    <source>
        <dbReference type="Proteomes" id="UP000253551"/>
    </source>
</evidence>
<dbReference type="AlphaFoldDB" id="A0A367KLC3"/>
<protein>
    <submittedName>
        <fullName evidence="2">Uncharacterized protein</fullName>
    </submittedName>
</protein>
<evidence type="ECO:0000313" key="2">
    <source>
        <dbReference type="EMBL" id="RCI02642.1"/>
    </source>
</evidence>
<sequence>MIIYNIENAITISLQCRPGSDGASKLLLNHDDIKHTVVSSLTDGKINGKMYTVANNEHPDGKRSDIIYIPDKPTESTRPITVEIQQTFDWAFFRRLNRYCLNICDKYKVMPFVMVFVIKGFSSKSFVNEFVLNVDGYYTISTKLWAESLRIYTLDSIAENVTAEKLNPIIALAYFLCSQEKSIIGLELCDNPLIQKLYLLADKIFEEAQMEKKKKSSSDIVIRSLKNAEKQFEKILKCIESRDSNQMTRIKKYAEKGVQYVGKKRKLLEEEEGESVTPIEEGENGDLAFTLQELEARFKVTLNKKQLWNKLDKMKRKDSENVRNYIDKFNEIKRKYESSLKDPSKVPADDPDYCENFVSSLRPKPLRDKIEDKEPESIKYVSKRKERSYI</sequence>
<name>A0A367KLC3_RHIST</name>
<organism evidence="2 3">
    <name type="scientific">Rhizopus stolonifer</name>
    <name type="common">Rhizopus nigricans</name>
    <dbReference type="NCBI Taxonomy" id="4846"/>
    <lineage>
        <taxon>Eukaryota</taxon>
        <taxon>Fungi</taxon>
        <taxon>Fungi incertae sedis</taxon>
        <taxon>Mucoromycota</taxon>
        <taxon>Mucoromycotina</taxon>
        <taxon>Mucoromycetes</taxon>
        <taxon>Mucorales</taxon>
        <taxon>Mucorineae</taxon>
        <taxon>Rhizopodaceae</taxon>
        <taxon>Rhizopus</taxon>
    </lineage>
</organism>